<evidence type="ECO:0000313" key="3">
    <source>
        <dbReference type="EMBL" id="PHQ24019.1"/>
    </source>
</evidence>
<reference evidence="3 4" key="1">
    <citation type="submission" date="2017-09" db="EMBL/GenBank/DDBJ databases">
        <title>The draft genome sequences of Marinobacter guineae M3B.</title>
        <authorList>
            <person name="Cao J."/>
        </authorList>
    </citation>
    <scope>NUCLEOTIDE SEQUENCE [LARGE SCALE GENOMIC DNA]</scope>
    <source>
        <strain evidence="3 4">M3B</strain>
    </source>
</reference>
<proteinExistence type="predicted"/>
<feature type="chain" id="PRO_5013659548" evidence="1">
    <location>
        <begin position="22"/>
        <end position="142"/>
    </location>
</feature>
<evidence type="ECO:0000313" key="4">
    <source>
        <dbReference type="Proteomes" id="UP000229044"/>
    </source>
</evidence>
<evidence type="ECO:0000259" key="2">
    <source>
        <dbReference type="Pfam" id="PF14347"/>
    </source>
</evidence>
<dbReference type="Proteomes" id="UP000229044">
    <property type="component" value="Unassembled WGS sequence"/>
</dbReference>
<organism evidence="3 4">
    <name type="scientific">Marinobacter guineae</name>
    <dbReference type="NCBI Taxonomy" id="432303"/>
    <lineage>
        <taxon>Bacteria</taxon>
        <taxon>Pseudomonadati</taxon>
        <taxon>Pseudomonadota</taxon>
        <taxon>Gammaproteobacteria</taxon>
        <taxon>Pseudomonadales</taxon>
        <taxon>Marinobacteraceae</taxon>
        <taxon>Marinobacter</taxon>
    </lineage>
</organism>
<dbReference type="AlphaFoldDB" id="A0A2G1VBV6"/>
<feature type="domain" description="DUF4399" evidence="2">
    <location>
        <begin position="51"/>
        <end position="142"/>
    </location>
</feature>
<dbReference type="Pfam" id="PF14347">
    <property type="entry name" value="DUF4399"/>
    <property type="match status" value="1"/>
</dbReference>
<keyword evidence="1" id="KW-0732">Signal</keyword>
<evidence type="ECO:0000256" key="1">
    <source>
        <dbReference type="SAM" id="SignalP"/>
    </source>
</evidence>
<sequence length="142" mass="15047">MNRIAITLFSALLIAPVAVFAESKMSDAPANAELYFVQPSDGATVGETFKVVFGLRNMGVAPAGVEKEGTGHHHLLIDTGVPSDLSQPLPATDQIKHFGGGQTETEITLPPGKHTLQLLLGNYAHVPHSQPVVSEQITITVE</sequence>
<comment type="caution">
    <text evidence="3">The sequence shown here is derived from an EMBL/GenBank/DDBJ whole genome shotgun (WGS) entry which is preliminary data.</text>
</comment>
<name>A0A2G1VBV6_9GAMM</name>
<protein>
    <submittedName>
        <fullName evidence="3">Rod shape-determining protein RodA</fullName>
    </submittedName>
</protein>
<dbReference type="RefSeq" id="WP_099619594.1">
    <property type="nucleotide sequence ID" value="NZ_KZ319342.1"/>
</dbReference>
<feature type="signal peptide" evidence="1">
    <location>
        <begin position="1"/>
        <end position="21"/>
    </location>
</feature>
<dbReference type="OrthoDB" id="531568at2"/>
<dbReference type="EMBL" id="NTFI01000006">
    <property type="protein sequence ID" value="PHQ24019.1"/>
    <property type="molecule type" value="Genomic_DNA"/>
</dbReference>
<gene>
    <name evidence="3" type="ORF">CLH62_18030</name>
</gene>
<dbReference type="InterPro" id="IPR025512">
    <property type="entry name" value="DUF4399"/>
</dbReference>
<accession>A0A2G1VBV6</accession>
<keyword evidence="4" id="KW-1185">Reference proteome</keyword>